<comment type="caution">
    <text evidence="1">The sequence shown here is derived from an EMBL/GenBank/DDBJ whole genome shotgun (WGS) entry which is preliminary data.</text>
</comment>
<sequence>MGSPVTIGCNQLLSPEAIYAFNPNFGLSESFTPEPGSEAATIVEAKGLACGWVNQTSGEALTVAVANLPTDKLTDLKNNFVTTSNSVPTYDVEGYFEYDGTRGSAEAFSGPYWVSAVSPAFFEPGDAQPIIAAALAGLGG</sequence>
<protein>
    <submittedName>
        <fullName evidence="1">Uncharacterized protein</fullName>
    </submittedName>
</protein>
<accession>A0A916SBL4</accession>
<evidence type="ECO:0000313" key="2">
    <source>
        <dbReference type="Proteomes" id="UP000606922"/>
    </source>
</evidence>
<dbReference type="AlphaFoldDB" id="A0A916SBL4"/>
<organism evidence="1 2">
    <name type="scientific">Conyzicola nivalis</name>
    <dbReference type="NCBI Taxonomy" id="1477021"/>
    <lineage>
        <taxon>Bacteria</taxon>
        <taxon>Bacillati</taxon>
        <taxon>Actinomycetota</taxon>
        <taxon>Actinomycetes</taxon>
        <taxon>Micrococcales</taxon>
        <taxon>Microbacteriaceae</taxon>
        <taxon>Conyzicola</taxon>
    </lineage>
</organism>
<dbReference type="Proteomes" id="UP000606922">
    <property type="component" value="Unassembled WGS sequence"/>
</dbReference>
<reference evidence="1" key="2">
    <citation type="submission" date="2020-09" db="EMBL/GenBank/DDBJ databases">
        <authorList>
            <person name="Sun Q."/>
            <person name="Zhou Y."/>
        </authorList>
    </citation>
    <scope>NUCLEOTIDE SEQUENCE</scope>
    <source>
        <strain evidence="1">CGMCC 1.12813</strain>
    </source>
</reference>
<name>A0A916SBL4_9MICO</name>
<reference evidence="1" key="1">
    <citation type="journal article" date="2014" name="Int. J. Syst. Evol. Microbiol.">
        <title>Complete genome sequence of Corynebacterium casei LMG S-19264T (=DSM 44701T), isolated from a smear-ripened cheese.</title>
        <authorList>
            <consortium name="US DOE Joint Genome Institute (JGI-PGF)"/>
            <person name="Walter F."/>
            <person name="Albersmeier A."/>
            <person name="Kalinowski J."/>
            <person name="Ruckert C."/>
        </authorList>
    </citation>
    <scope>NUCLEOTIDE SEQUENCE</scope>
    <source>
        <strain evidence="1">CGMCC 1.12813</strain>
    </source>
</reference>
<dbReference type="EMBL" id="BMGB01000001">
    <property type="protein sequence ID" value="GGA92031.1"/>
    <property type="molecule type" value="Genomic_DNA"/>
</dbReference>
<evidence type="ECO:0000313" key="1">
    <source>
        <dbReference type="EMBL" id="GGA92031.1"/>
    </source>
</evidence>
<proteinExistence type="predicted"/>
<gene>
    <name evidence="1" type="ORF">GCM10010979_03380</name>
</gene>
<keyword evidence="2" id="KW-1185">Reference proteome</keyword>